<dbReference type="PRINTS" id="PR00413">
    <property type="entry name" value="HADHALOGNASE"/>
</dbReference>
<dbReference type="InterPro" id="IPR036412">
    <property type="entry name" value="HAD-like_sf"/>
</dbReference>
<reference evidence="1 2" key="1">
    <citation type="submission" date="2018-10" db="EMBL/GenBank/DDBJ databases">
        <title>Sequencing the genomes of 1000 actinobacteria strains.</title>
        <authorList>
            <person name="Klenk H.-P."/>
        </authorList>
    </citation>
    <scope>NUCLEOTIDE SEQUENCE [LARGE SCALE GENOMIC DNA]</scope>
    <source>
        <strain evidence="1 2">DSM 17894</strain>
    </source>
</reference>
<dbReference type="RefSeq" id="WP_121368572.1">
    <property type="nucleotide sequence ID" value="NZ_RBKS01000001.1"/>
</dbReference>
<dbReference type="Pfam" id="PF00702">
    <property type="entry name" value="Hydrolase"/>
    <property type="match status" value="1"/>
</dbReference>
<sequence>MTSNPVAPLSLPGKTVVFDYGEVISRTPADSVRDRLLALAGATDIDAFWASYGRHRHALDGGSLSVVDYWRTLASENGLDLSITRIHELWAIDFPAWIDPEPGTVDVIAALHEGGTPLAILSNAGFDYASPLRFSPVGSLFDHVYVSAEMYDLKPNASIYRTVLDELGIEPSAMVFIDNKAENIEGAQELGITGHVFTSPAGLESFLRGLAAPAPSV</sequence>
<proteinExistence type="predicted"/>
<dbReference type="EMBL" id="RBKS01000001">
    <property type="protein sequence ID" value="RKR73736.1"/>
    <property type="molecule type" value="Genomic_DNA"/>
</dbReference>
<dbReference type="GO" id="GO:0016787">
    <property type="term" value="F:hydrolase activity"/>
    <property type="evidence" value="ECO:0007669"/>
    <property type="project" value="UniProtKB-KW"/>
</dbReference>
<dbReference type="OrthoDB" id="9797415at2"/>
<dbReference type="Gene3D" id="3.40.50.1000">
    <property type="entry name" value="HAD superfamily/HAD-like"/>
    <property type="match status" value="1"/>
</dbReference>
<keyword evidence="2" id="KW-1185">Reference proteome</keyword>
<name>A0A495IFB2_9MICO</name>
<dbReference type="SUPFAM" id="SSF56784">
    <property type="entry name" value="HAD-like"/>
    <property type="match status" value="1"/>
</dbReference>
<dbReference type="InterPro" id="IPR006439">
    <property type="entry name" value="HAD-SF_hydro_IA"/>
</dbReference>
<evidence type="ECO:0000313" key="2">
    <source>
        <dbReference type="Proteomes" id="UP000280008"/>
    </source>
</evidence>
<dbReference type="PANTHER" id="PTHR43611:SF3">
    <property type="entry name" value="FLAVIN MONONUCLEOTIDE HYDROLASE 1, CHLOROPLATIC"/>
    <property type="match status" value="1"/>
</dbReference>
<dbReference type="InterPro" id="IPR023198">
    <property type="entry name" value="PGP-like_dom2"/>
</dbReference>
<organism evidence="1 2">
    <name type="scientific">Frondihabitans australicus</name>
    <dbReference type="NCBI Taxonomy" id="386892"/>
    <lineage>
        <taxon>Bacteria</taxon>
        <taxon>Bacillati</taxon>
        <taxon>Actinomycetota</taxon>
        <taxon>Actinomycetes</taxon>
        <taxon>Micrococcales</taxon>
        <taxon>Microbacteriaceae</taxon>
        <taxon>Frondihabitans</taxon>
    </lineage>
</organism>
<dbReference type="SFLD" id="SFLDS00003">
    <property type="entry name" value="Haloacid_Dehalogenase"/>
    <property type="match status" value="1"/>
</dbReference>
<dbReference type="CDD" id="cd02603">
    <property type="entry name" value="HAD_sEH-N_like"/>
    <property type="match status" value="1"/>
</dbReference>
<protein>
    <submittedName>
        <fullName evidence="1">Putative hydrolase of the HAD superfamily</fullName>
    </submittedName>
</protein>
<dbReference type="Proteomes" id="UP000280008">
    <property type="component" value="Unassembled WGS sequence"/>
</dbReference>
<gene>
    <name evidence="1" type="ORF">C8E83_0832</name>
</gene>
<dbReference type="NCBIfam" id="TIGR01549">
    <property type="entry name" value="HAD-SF-IA-v1"/>
    <property type="match status" value="1"/>
</dbReference>
<dbReference type="PANTHER" id="PTHR43611">
    <property type="entry name" value="ALPHA-D-GLUCOSE 1-PHOSPHATE PHOSPHATASE"/>
    <property type="match status" value="1"/>
</dbReference>
<dbReference type="NCBIfam" id="TIGR01509">
    <property type="entry name" value="HAD-SF-IA-v3"/>
    <property type="match status" value="1"/>
</dbReference>
<dbReference type="SFLD" id="SFLDG01129">
    <property type="entry name" value="C1.5:_HAD__Beta-PGM__Phosphata"/>
    <property type="match status" value="1"/>
</dbReference>
<dbReference type="Gene3D" id="1.10.150.240">
    <property type="entry name" value="Putative phosphatase, domain 2"/>
    <property type="match status" value="1"/>
</dbReference>
<keyword evidence="1" id="KW-0378">Hydrolase</keyword>
<dbReference type="AlphaFoldDB" id="A0A495IFB2"/>
<comment type="caution">
    <text evidence="1">The sequence shown here is derived from an EMBL/GenBank/DDBJ whole genome shotgun (WGS) entry which is preliminary data.</text>
</comment>
<accession>A0A495IFB2</accession>
<evidence type="ECO:0000313" key="1">
    <source>
        <dbReference type="EMBL" id="RKR73736.1"/>
    </source>
</evidence>
<dbReference type="InterPro" id="IPR023214">
    <property type="entry name" value="HAD_sf"/>
</dbReference>